<comment type="similarity">
    <text evidence="1">Belongs to the pseudouridine synthase TruD family.</text>
</comment>
<evidence type="ECO:0000313" key="5">
    <source>
        <dbReference type="Proteomes" id="UP000605805"/>
    </source>
</evidence>
<dbReference type="PANTHER" id="PTHR13326">
    <property type="entry name" value="TRNA PSEUDOURIDINE SYNTHASE D"/>
    <property type="match status" value="1"/>
</dbReference>
<dbReference type="GO" id="GO:0009982">
    <property type="term" value="F:pseudouridine synthase activity"/>
    <property type="evidence" value="ECO:0007669"/>
    <property type="project" value="InterPro"/>
</dbReference>
<dbReference type="Pfam" id="PF01142">
    <property type="entry name" value="TruD"/>
    <property type="match status" value="2"/>
</dbReference>
<evidence type="ECO:0000313" key="4">
    <source>
        <dbReference type="EMBL" id="HIP57232.1"/>
    </source>
</evidence>
<evidence type="ECO:0000259" key="3">
    <source>
        <dbReference type="PROSITE" id="PS50984"/>
    </source>
</evidence>
<dbReference type="GO" id="GO:0001522">
    <property type="term" value="P:pseudouridine synthesis"/>
    <property type="evidence" value="ECO:0007669"/>
    <property type="project" value="InterPro"/>
</dbReference>
<comment type="caution">
    <text evidence="4">The sequence shown here is derived from an EMBL/GenBank/DDBJ whole genome shotgun (WGS) entry which is preliminary data.</text>
</comment>
<protein>
    <submittedName>
        <fullName evidence="4">tRNA pseudouridine(13) synthase TruD</fullName>
    </submittedName>
</protein>
<evidence type="ECO:0000256" key="2">
    <source>
        <dbReference type="ARBA" id="ARBA00023235"/>
    </source>
</evidence>
<dbReference type="InterPro" id="IPR020103">
    <property type="entry name" value="PsdUridine_synth_cat_dom_sf"/>
</dbReference>
<dbReference type="PROSITE" id="PS50984">
    <property type="entry name" value="TRUD"/>
    <property type="match status" value="1"/>
</dbReference>
<gene>
    <name evidence="4" type="primary">truD</name>
    <name evidence="4" type="ORF">EYH02_04080</name>
</gene>
<dbReference type="InterPro" id="IPR011760">
    <property type="entry name" value="PsdUridine_synth_TruD_insert"/>
</dbReference>
<reference evidence="4" key="1">
    <citation type="journal article" date="2020" name="ISME J.">
        <title>Gammaproteobacteria mediating utilization of methyl-, sulfur- and petroleum organic compounds in deep ocean hydrothermal plumes.</title>
        <authorList>
            <person name="Zhou Z."/>
            <person name="Liu Y."/>
            <person name="Pan J."/>
            <person name="Cron B.R."/>
            <person name="Toner B.M."/>
            <person name="Anantharaman K."/>
            <person name="Breier J.A."/>
            <person name="Dick G.J."/>
            <person name="Li M."/>
        </authorList>
    </citation>
    <scope>NUCLEOTIDE SEQUENCE</scope>
    <source>
        <strain evidence="4">SZUA-1435</strain>
    </source>
</reference>
<accession>A0A833DTF8</accession>
<dbReference type="GO" id="GO:0003723">
    <property type="term" value="F:RNA binding"/>
    <property type="evidence" value="ECO:0007669"/>
    <property type="project" value="InterPro"/>
</dbReference>
<evidence type="ECO:0000256" key="1">
    <source>
        <dbReference type="ARBA" id="ARBA00007953"/>
    </source>
</evidence>
<dbReference type="SUPFAM" id="SSF55120">
    <property type="entry name" value="Pseudouridine synthase"/>
    <property type="match status" value="1"/>
</dbReference>
<dbReference type="Proteomes" id="UP000605805">
    <property type="component" value="Unassembled WGS sequence"/>
</dbReference>
<feature type="domain" description="TRUD" evidence="3">
    <location>
        <begin position="180"/>
        <end position="368"/>
    </location>
</feature>
<dbReference type="EMBL" id="DQTV01000074">
    <property type="protein sequence ID" value="HIP57232.1"/>
    <property type="molecule type" value="Genomic_DNA"/>
</dbReference>
<keyword evidence="2" id="KW-0413">Isomerase</keyword>
<sequence>MHIDYSFITSSPLDIMTGMLVYTIPFRDRSYIDIDRPYGFEVSERVLGYDTKSLFITLVTTYMHNPKPEYVRCSSPMYIVKKVSIDTLSMCRTLSKLLNCGKCLFLGLKETNAIAYQVVLLYGCPNIVPVYIRNRDLEAVFWQCNIEQITHHSNRFHLIVHVRNIETFVHRLNKLKALKRVLNFFGYQRFGSRRPISHLIGRAIVKRDWDSAIRFLCNEAMPYENVKIVTFRIAWAYNANPDPSLLTMYPERRVCSSNTSSLRALQTLSRELLTLYVDAYQSYLFNLALSCTWITKVKDLGYDLNSSIQALSKITIPLIGYKRLAINDSVVEYCYERVLDSEEVDSEFFNINELKIRVSGGYRAALFEVPDIRYRILDREKQVLVLELELPRGAYVTTLLRELAKNPIDFT</sequence>
<dbReference type="PANTHER" id="PTHR13326:SF21">
    <property type="entry name" value="PSEUDOURIDYLATE SYNTHASE PUS7L"/>
    <property type="match status" value="1"/>
</dbReference>
<organism evidence="4 5">
    <name type="scientific">Ignisphaera aggregans</name>
    <dbReference type="NCBI Taxonomy" id="334771"/>
    <lineage>
        <taxon>Archaea</taxon>
        <taxon>Thermoproteota</taxon>
        <taxon>Thermoprotei</taxon>
        <taxon>Desulfurococcales</taxon>
        <taxon>Desulfurococcaceae</taxon>
        <taxon>Ignisphaera</taxon>
    </lineage>
</organism>
<dbReference type="Gene3D" id="3.30.2350.20">
    <property type="entry name" value="TruD, catalytic domain"/>
    <property type="match status" value="2"/>
</dbReference>
<dbReference type="InterPro" id="IPR001656">
    <property type="entry name" value="PsdUridine_synth_TruD"/>
</dbReference>
<name>A0A833DTF8_9CREN</name>
<dbReference type="AlphaFoldDB" id="A0A833DTF8"/>
<proteinExistence type="inferred from homology"/>
<dbReference type="InterPro" id="IPR042214">
    <property type="entry name" value="TruD_catalytic"/>
</dbReference>